<dbReference type="GO" id="GO:0005262">
    <property type="term" value="F:calcium channel activity"/>
    <property type="evidence" value="ECO:0007669"/>
    <property type="project" value="TreeGrafter"/>
</dbReference>
<dbReference type="PANTHER" id="PTHR10846:SF8">
    <property type="entry name" value="INNER MEMBRANE PROTEIN YRBG"/>
    <property type="match status" value="1"/>
</dbReference>
<feature type="transmembrane region" description="Helical" evidence="5">
    <location>
        <begin position="246"/>
        <end position="268"/>
    </location>
</feature>
<feature type="transmembrane region" description="Helical" evidence="5">
    <location>
        <begin position="37"/>
        <end position="63"/>
    </location>
</feature>
<evidence type="ECO:0000256" key="2">
    <source>
        <dbReference type="ARBA" id="ARBA00022692"/>
    </source>
</evidence>
<keyword evidence="3 5" id="KW-1133">Transmembrane helix</keyword>
<dbReference type="PANTHER" id="PTHR10846">
    <property type="entry name" value="SODIUM/POTASSIUM/CALCIUM EXCHANGER"/>
    <property type="match status" value="1"/>
</dbReference>
<dbReference type="Gene3D" id="1.20.1420.30">
    <property type="entry name" value="NCX, central ion-binding region"/>
    <property type="match status" value="1"/>
</dbReference>
<feature type="transmembrane region" description="Helical" evidence="5">
    <location>
        <begin position="128"/>
        <end position="146"/>
    </location>
</feature>
<reference evidence="7 8" key="1">
    <citation type="submission" date="2018-10" db="EMBL/GenBank/DDBJ databases">
        <title>Comamonadaceae CDC group NO-1 genome sequencing and assembly.</title>
        <authorList>
            <person name="Bernier A.-M."/>
            <person name="Bernard K."/>
        </authorList>
    </citation>
    <scope>NUCLEOTIDE SEQUENCE [LARGE SCALE GENOMIC DNA]</scope>
    <source>
        <strain evidence="7 8">NML970147</strain>
    </source>
</reference>
<evidence type="ECO:0000256" key="4">
    <source>
        <dbReference type="ARBA" id="ARBA00023136"/>
    </source>
</evidence>
<protein>
    <submittedName>
        <fullName evidence="7">Sodium:calcium antiporter</fullName>
    </submittedName>
</protein>
<evidence type="ECO:0000313" key="8">
    <source>
        <dbReference type="Proteomes" id="UP000267521"/>
    </source>
</evidence>
<sequence length="329" mass="33786">MSSISPAWVFLGGLALVVLGAELLLKSATRIANLLHISPIVIGLTVVAIGTSLPELAVGITAATEGKGALAVGNVAGANIMVLLLVLGLSAAIAPLPIHPHSLRLEVPAMIGAALALLIMSIDGQLTRTEGALLVLAAGFYTALIVQSSRRDRRAVAAEFIHEFANTPLPPQAQRRQSFIGHTVLLALAIGLTIVGADWLVAGASALAQAFGVSDAVIGLSIVALGTSSPELITTVVATLRGDRDVAIGNLLGSGVYNILAILGAVMLAAPQPIDVSRELLLIDMPVAAAVALVCLPVLRSGHRISRLEGLGFVMAYLAYMGLLLLTRT</sequence>
<comment type="subcellular location">
    <subcellularLocation>
        <location evidence="1">Membrane</location>
        <topology evidence="1">Multi-pass membrane protein</topology>
    </subcellularLocation>
</comment>
<name>A0A3M6QAI3_9BURK</name>
<dbReference type="GO" id="GO:0006874">
    <property type="term" value="P:intracellular calcium ion homeostasis"/>
    <property type="evidence" value="ECO:0007669"/>
    <property type="project" value="TreeGrafter"/>
</dbReference>
<dbReference type="GO" id="GO:0005886">
    <property type="term" value="C:plasma membrane"/>
    <property type="evidence" value="ECO:0007669"/>
    <property type="project" value="TreeGrafter"/>
</dbReference>
<comment type="caution">
    <text evidence="7">The sequence shown here is derived from an EMBL/GenBank/DDBJ whole genome shotgun (WGS) entry which is preliminary data.</text>
</comment>
<feature type="transmembrane region" description="Helical" evidence="5">
    <location>
        <begin position="69"/>
        <end position="93"/>
    </location>
</feature>
<feature type="transmembrane region" description="Helical" evidence="5">
    <location>
        <begin position="6"/>
        <end position="25"/>
    </location>
</feature>
<dbReference type="EMBL" id="RDQM01000003">
    <property type="protein sequence ID" value="RMX00168.1"/>
    <property type="molecule type" value="Genomic_DNA"/>
</dbReference>
<dbReference type="Proteomes" id="UP000267521">
    <property type="component" value="Unassembled WGS sequence"/>
</dbReference>
<dbReference type="GO" id="GO:0008273">
    <property type="term" value="F:calcium, potassium:sodium antiporter activity"/>
    <property type="evidence" value="ECO:0007669"/>
    <property type="project" value="TreeGrafter"/>
</dbReference>
<evidence type="ECO:0000259" key="6">
    <source>
        <dbReference type="Pfam" id="PF01699"/>
    </source>
</evidence>
<dbReference type="AlphaFoldDB" id="A0A3M6QAI3"/>
<dbReference type="NCBIfam" id="TIGR00367">
    <property type="entry name" value="calcium/sodium antiporter"/>
    <property type="match status" value="1"/>
</dbReference>
<proteinExistence type="predicted"/>
<dbReference type="InterPro" id="IPR004481">
    <property type="entry name" value="K/Na/Ca-exchanger"/>
</dbReference>
<dbReference type="InterPro" id="IPR044880">
    <property type="entry name" value="NCX_ion-bd_dom_sf"/>
</dbReference>
<evidence type="ECO:0000256" key="5">
    <source>
        <dbReference type="SAM" id="Phobius"/>
    </source>
</evidence>
<gene>
    <name evidence="7" type="ORF">EBQ26_03670</name>
</gene>
<accession>A0A3M6QAI3</accession>
<feature type="domain" description="Sodium/calcium exchanger membrane region" evidence="6">
    <location>
        <begin position="7"/>
        <end position="145"/>
    </location>
</feature>
<dbReference type="Pfam" id="PF01699">
    <property type="entry name" value="Na_Ca_ex"/>
    <property type="match status" value="2"/>
</dbReference>
<evidence type="ECO:0000313" key="7">
    <source>
        <dbReference type="EMBL" id="RMX00168.1"/>
    </source>
</evidence>
<evidence type="ECO:0000256" key="3">
    <source>
        <dbReference type="ARBA" id="ARBA00022989"/>
    </source>
</evidence>
<keyword evidence="2 5" id="KW-0812">Transmembrane</keyword>
<feature type="transmembrane region" description="Helical" evidence="5">
    <location>
        <begin position="179"/>
        <end position="200"/>
    </location>
</feature>
<organism evidence="7 8">
    <name type="scientific">Allofranklinella schreckenbergeri</name>
    <dbReference type="NCBI Taxonomy" id="1076744"/>
    <lineage>
        <taxon>Bacteria</taxon>
        <taxon>Pseudomonadati</taxon>
        <taxon>Pseudomonadota</taxon>
        <taxon>Betaproteobacteria</taxon>
        <taxon>Burkholderiales</taxon>
        <taxon>Comamonadaceae</taxon>
        <taxon>Allofranklinella</taxon>
    </lineage>
</organism>
<feature type="transmembrane region" description="Helical" evidence="5">
    <location>
        <begin position="105"/>
        <end position="122"/>
    </location>
</feature>
<evidence type="ECO:0000256" key="1">
    <source>
        <dbReference type="ARBA" id="ARBA00004141"/>
    </source>
</evidence>
<feature type="domain" description="Sodium/calcium exchanger membrane region" evidence="6">
    <location>
        <begin position="183"/>
        <end position="325"/>
    </location>
</feature>
<dbReference type="InterPro" id="IPR004837">
    <property type="entry name" value="NaCa_Exmemb"/>
</dbReference>
<keyword evidence="4 5" id="KW-0472">Membrane</keyword>
<feature type="transmembrane region" description="Helical" evidence="5">
    <location>
        <begin position="280"/>
        <end position="299"/>
    </location>
</feature>
<feature type="transmembrane region" description="Helical" evidence="5">
    <location>
        <begin position="311"/>
        <end position="327"/>
    </location>
</feature>
<dbReference type="RefSeq" id="WP_122237665.1">
    <property type="nucleotide sequence ID" value="NZ_RDQM01000003.1"/>
</dbReference>